<keyword evidence="2" id="KW-1003">Cell membrane</keyword>
<feature type="transmembrane region" description="Helical" evidence="6">
    <location>
        <begin position="448"/>
        <end position="470"/>
    </location>
</feature>
<dbReference type="EMBL" id="FUZT01000010">
    <property type="protein sequence ID" value="SKC83519.1"/>
    <property type="molecule type" value="Genomic_DNA"/>
</dbReference>
<dbReference type="RefSeq" id="WP_079493976.1">
    <property type="nucleotide sequence ID" value="NZ_FUZT01000010.1"/>
</dbReference>
<proteinExistence type="predicted"/>
<evidence type="ECO:0000256" key="5">
    <source>
        <dbReference type="ARBA" id="ARBA00023136"/>
    </source>
</evidence>
<dbReference type="Pfam" id="PF03606">
    <property type="entry name" value="DcuC"/>
    <property type="match status" value="1"/>
</dbReference>
<evidence type="ECO:0000256" key="3">
    <source>
        <dbReference type="ARBA" id="ARBA00022692"/>
    </source>
</evidence>
<dbReference type="InterPro" id="IPR051679">
    <property type="entry name" value="DASS-Related_Transporters"/>
</dbReference>
<feature type="transmembrane region" description="Helical" evidence="6">
    <location>
        <begin position="360"/>
        <end position="380"/>
    </location>
</feature>
<dbReference type="AlphaFoldDB" id="A0A1T5M6L8"/>
<name>A0A1T5M6L8_9FIRM</name>
<dbReference type="InterPro" id="IPR018385">
    <property type="entry name" value="C4_dicarb_anaerob_car-like"/>
</dbReference>
<sequence>MANSKPVKNPNSKKKFKVPNTYTLIMMFVIVAALLTYIIPAGEYEMIKDEVTGKTLINPDSFQFIERNPVSIGDFLLSIPNGMNGAAAIIFLTFLVGGFFQIINDTGTIDATINASINKLQDKALLVIPMVMALMSILGALGIVVNAAIAFIPIGVALAKKLKLDPIAGISIMYIGAYSGFCASPMGPFNTILGQTIAGLPLMSGFGFRTIVWTFVFIVSVWYTMRYAKKVKSDINNSVLDKIEWIEKSETAKEVTDFNFRHGLILLALIIGFVTYAYGSFKLHWNLSYLSAMMLAVALVSGLIAKMHPDDMAKSFIAGCKSMVYGALIIGFAKSITILLTDGKIIHSIIYYMSLPLSKVAPMISGVLMFYINLIFNFFVPSGSGQAMVVMPLMAPMADVVNVSRQVAVSAYQYGDGFSNTIIPTSGVLMAALGVAKVPYEKWFRYMIPLFGLWVLIGTIAIAVGIAIGWS</sequence>
<evidence type="ECO:0000256" key="1">
    <source>
        <dbReference type="ARBA" id="ARBA00004651"/>
    </source>
</evidence>
<feature type="transmembrane region" description="Helical" evidence="6">
    <location>
        <begin position="316"/>
        <end position="340"/>
    </location>
</feature>
<feature type="transmembrane region" description="Helical" evidence="6">
    <location>
        <begin position="164"/>
        <end position="186"/>
    </location>
</feature>
<keyword evidence="3 6" id="KW-0812">Transmembrane</keyword>
<evidence type="ECO:0000313" key="7">
    <source>
        <dbReference type="EMBL" id="SKC83519.1"/>
    </source>
</evidence>
<feature type="transmembrane region" description="Helical" evidence="6">
    <location>
        <begin position="124"/>
        <end position="152"/>
    </location>
</feature>
<gene>
    <name evidence="7" type="ORF">SAMN02194393_03931</name>
</gene>
<evidence type="ECO:0000256" key="4">
    <source>
        <dbReference type="ARBA" id="ARBA00022989"/>
    </source>
</evidence>
<feature type="transmembrane region" description="Helical" evidence="6">
    <location>
        <begin position="417"/>
        <end position="436"/>
    </location>
</feature>
<dbReference type="Proteomes" id="UP000190285">
    <property type="component" value="Unassembled WGS sequence"/>
</dbReference>
<dbReference type="OrthoDB" id="255482at2"/>
<feature type="transmembrane region" description="Helical" evidence="6">
    <location>
        <begin position="287"/>
        <end position="304"/>
    </location>
</feature>
<dbReference type="PANTHER" id="PTHR43652:SF2">
    <property type="entry name" value="BASIC AMINO ACID ANTIPORTER YFCC-RELATED"/>
    <property type="match status" value="1"/>
</dbReference>
<accession>A0A1T5M6L8</accession>
<dbReference type="PANTHER" id="PTHR43652">
    <property type="entry name" value="BASIC AMINO ACID ANTIPORTER YFCC-RELATED"/>
    <property type="match status" value="1"/>
</dbReference>
<keyword evidence="8" id="KW-1185">Reference proteome</keyword>
<reference evidence="8" key="1">
    <citation type="submission" date="2017-02" db="EMBL/GenBank/DDBJ databases">
        <authorList>
            <person name="Varghese N."/>
            <person name="Submissions S."/>
        </authorList>
    </citation>
    <scope>NUCLEOTIDE SEQUENCE [LARGE SCALE GENOMIC DNA]</scope>
    <source>
        <strain evidence="8">M1</strain>
    </source>
</reference>
<organism evidence="7 8">
    <name type="scientific">Maledivibacter halophilus</name>
    <dbReference type="NCBI Taxonomy" id="36842"/>
    <lineage>
        <taxon>Bacteria</taxon>
        <taxon>Bacillati</taxon>
        <taxon>Bacillota</taxon>
        <taxon>Clostridia</taxon>
        <taxon>Peptostreptococcales</taxon>
        <taxon>Caminicellaceae</taxon>
        <taxon>Maledivibacter</taxon>
    </lineage>
</organism>
<evidence type="ECO:0000256" key="2">
    <source>
        <dbReference type="ARBA" id="ARBA00022475"/>
    </source>
</evidence>
<keyword evidence="5 6" id="KW-0472">Membrane</keyword>
<feature type="transmembrane region" description="Helical" evidence="6">
    <location>
        <begin position="85"/>
        <end position="104"/>
    </location>
</feature>
<evidence type="ECO:0000313" key="8">
    <source>
        <dbReference type="Proteomes" id="UP000190285"/>
    </source>
</evidence>
<dbReference type="STRING" id="36842.SAMN02194393_03931"/>
<feature type="transmembrane region" description="Helical" evidence="6">
    <location>
        <begin position="206"/>
        <end position="225"/>
    </location>
</feature>
<evidence type="ECO:0000256" key="6">
    <source>
        <dbReference type="SAM" id="Phobius"/>
    </source>
</evidence>
<comment type="subcellular location">
    <subcellularLocation>
        <location evidence="1">Cell membrane</location>
        <topology evidence="1">Multi-pass membrane protein</topology>
    </subcellularLocation>
</comment>
<protein>
    <submittedName>
        <fullName evidence="7">Uncharacterized membrane protein YfcC, ion transporter superfamily</fullName>
    </submittedName>
</protein>
<dbReference type="GO" id="GO:0005886">
    <property type="term" value="C:plasma membrane"/>
    <property type="evidence" value="ECO:0007669"/>
    <property type="project" value="UniProtKB-SubCell"/>
</dbReference>
<feature type="transmembrane region" description="Helical" evidence="6">
    <location>
        <begin position="20"/>
        <end position="39"/>
    </location>
</feature>
<keyword evidence="4 6" id="KW-1133">Transmembrane helix</keyword>
<feature type="transmembrane region" description="Helical" evidence="6">
    <location>
        <begin position="263"/>
        <end position="281"/>
    </location>
</feature>